<feature type="signal peptide" evidence="2">
    <location>
        <begin position="1"/>
        <end position="21"/>
    </location>
</feature>
<keyword evidence="2" id="KW-0732">Signal</keyword>
<reference evidence="3 4" key="1">
    <citation type="submission" date="2020-07" db="EMBL/GenBank/DDBJ databases">
        <title>Genomic analyses of the natural microbiome of Caenorhabditis elegans.</title>
        <authorList>
            <person name="Samuel B."/>
        </authorList>
    </citation>
    <scope>NUCLEOTIDE SEQUENCE [LARGE SCALE GENOMIC DNA]</scope>
    <source>
        <strain evidence="3 4">BIGb0408</strain>
    </source>
</reference>
<keyword evidence="4" id="KW-1185">Reference proteome</keyword>
<evidence type="ECO:0000313" key="3">
    <source>
        <dbReference type="EMBL" id="NYH73160.1"/>
    </source>
</evidence>
<feature type="compositionally biased region" description="Polar residues" evidence="1">
    <location>
        <begin position="77"/>
        <end position="119"/>
    </location>
</feature>
<dbReference type="GO" id="GO:0051301">
    <property type="term" value="P:cell division"/>
    <property type="evidence" value="ECO:0007669"/>
    <property type="project" value="UniProtKB-KW"/>
</dbReference>
<dbReference type="EMBL" id="JACBYV010000001">
    <property type="protein sequence ID" value="NYH73160.1"/>
    <property type="molecule type" value="Genomic_DNA"/>
</dbReference>
<evidence type="ECO:0000256" key="1">
    <source>
        <dbReference type="SAM" id="MobiDB-lite"/>
    </source>
</evidence>
<evidence type="ECO:0000313" key="4">
    <source>
        <dbReference type="Proteomes" id="UP000578688"/>
    </source>
</evidence>
<feature type="region of interest" description="Disordered" evidence="1">
    <location>
        <begin position="19"/>
        <end position="149"/>
    </location>
</feature>
<protein>
    <submittedName>
        <fullName evidence="3">FtsZ-interacting cell division protein ZipA</fullName>
    </submittedName>
</protein>
<proteinExistence type="predicted"/>
<evidence type="ECO:0000256" key="2">
    <source>
        <dbReference type="SAM" id="SignalP"/>
    </source>
</evidence>
<gene>
    <name evidence="3" type="ORF">FHR27_001770</name>
</gene>
<dbReference type="RefSeq" id="WP_179538395.1">
    <property type="nucleotide sequence ID" value="NZ_JACBYV010000001.1"/>
</dbReference>
<feature type="compositionally biased region" description="Low complexity" evidence="1">
    <location>
        <begin position="55"/>
        <end position="76"/>
    </location>
</feature>
<accession>A0A7Z0BNR5</accession>
<keyword evidence="3" id="KW-0131">Cell cycle</keyword>
<organism evidence="3 4">
    <name type="scientific">Phytopseudomonas flavescens</name>
    <dbReference type="NCBI Taxonomy" id="29435"/>
    <lineage>
        <taxon>Bacteria</taxon>
        <taxon>Pseudomonadati</taxon>
        <taxon>Pseudomonadota</taxon>
        <taxon>Gammaproteobacteria</taxon>
        <taxon>Pseudomonadales</taxon>
        <taxon>Pseudomonadaceae</taxon>
        <taxon>Phytopseudomonas</taxon>
    </lineage>
</organism>
<keyword evidence="3" id="KW-0132">Cell division</keyword>
<name>A0A7Z0BNR5_9GAMM</name>
<feature type="compositionally biased region" description="Low complexity" evidence="1">
    <location>
        <begin position="122"/>
        <end position="149"/>
    </location>
</feature>
<comment type="caution">
    <text evidence="3">The sequence shown here is derived from an EMBL/GenBank/DDBJ whole genome shotgun (WGS) entry which is preliminary data.</text>
</comment>
<dbReference type="Proteomes" id="UP000578688">
    <property type="component" value="Unassembled WGS sequence"/>
</dbReference>
<sequence length="149" mass="15242">MKTLTGSAVLLAALFVTGAQADDGAPSLQEQRQQIGDDMVRDRTGTPPTSADSINQPATNQNQQQQPNQVPDQQAPRSTLNSPARQNRSAEPTGNTSSERQPPNQTPGVPASEGQNSPPIQGGSTRSPAAPSSPSSGNTGGPATSSSTN</sequence>
<dbReference type="AlphaFoldDB" id="A0A7Z0BNR5"/>
<feature type="chain" id="PRO_5031303592" evidence="2">
    <location>
        <begin position="22"/>
        <end position="149"/>
    </location>
</feature>